<dbReference type="GO" id="GO:0042030">
    <property type="term" value="F:ATPase inhibitor activity"/>
    <property type="evidence" value="ECO:0007669"/>
    <property type="project" value="InterPro"/>
</dbReference>
<organism evidence="6 7">
    <name type="scientific">Aspergillus ruber (strain CBS 135680)</name>
    <dbReference type="NCBI Taxonomy" id="1388766"/>
    <lineage>
        <taxon>Eukaryota</taxon>
        <taxon>Fungi</taxon>
        <taxon>Dikarya</taxon>
        <taxon>Ascomycota</taxon>
        <taxon>Pezizomycotina</taxon>
        <taxon>Eurotiomycetes</taxon>
        <taxon>Eurotiomycetidae</taxon>
        <taxon>Eurotiales</taxon>
        <taxon>Aspergillaceae</taxon>
        <taxon>Aspergillus</taxon>
        <taxon>Aspergillus subgen. Aspergillus</taxon>
    </lineage>
</organism>
<sequence length="103" mass="11728">MIYLSARAARIGANRHPLPLRSFSIAVPARKEGDLGSPKPRGFLAEKDAFSRREAAQEAMYIRAHEAERLKHLQSQLKEQRRHLDAMEEHIKEVTRSQGGELN</sequence>
<dbReference type="GeneID" id="63693754"/>
<dbReference type="STRING" id="1388766.A0A017SSM3"/>
<proteinExistence type="inferred from homology"/>
<accession>A0A017SSM3</accession>
<name>A0A017SSM3_ASPRC</name>
<dbReference type="Pfam" id="PF04568">
    <property type="entry name" value="IATP"/>
    <property type="match status" value="1"/>
</dbReference>
<dbReference type="Gene3D" id="1.20.5.500">
    <property type="entry name" value="Single helix bin"/>
    <property type="match status" value="1"/>
</dbReference>
<evidence type="ECO:0000256" key="3">
    <source>
        <dbReference type="ARBA" id="ARBA00023128"/>
    </source>
</evidence>
<dbReference type="GO" id="GO:0005739">
    <property type="term" value="C:mitochondrion"/>
    <property type="evidence" value="ECO:0007669"/>
    <property type="project" value="UniProtKB-SubCell"/>
</dbReference>
<dbReference type="EMBL" id="KK088412">
    <property type="protein sequence ID" value="EYE99290.1"/>
    <property type="molecule type" value="Genomic_DNA"/>
</dbReference>
<reference evidence="7" key="1">
    <citation type="journal article" date="2014" name="Nat. Commun.">
        <title>Genomic adaptations of the halophilic Dead Sea filamentous fungus Eurotium rubrum.</title>
        <authorList>
            <person name="Kis-Papo T."/>
            <person name="Weig A.R."/>
            <person name="Riley R."/>
            <person name="Persoh D."/>
            <person name="Salamov A."/>
            <person name="Sun H."/>
            <person name="Lipzen A."/>
            <person name="Wasser S.P."/>
            <person name="Rambold G."/>
            <person name="Grigoriev I.V."/>
            <person name="Nevo E."/>
        </authorList>
    </citation>
    <scope>NUCLEOTIDE SEQUENCE [LARGE SCALE GENOMIC DNA]</scope>
    <source>
        <strain evidence="7">CBS 135680</strain>
    </source>
</reference>
<keyword evidence="7" id="KW-1185">Reference proteome</keyword>
<protein>
    <recommendedName>
        <fullName evidence="4">ATPase inhibitor, mitochondrial</fullName>
    </recommendedName>
</protein>
<evidence type="ECO:0000256" key="4">
    <source>
        <dbReference type="RuleBase" id="RU368087"/>
    </source>
</evidence>
<evidence type="ECO:0000256" key="5">
    <source>
        <dbReference type="SAM" id="Coils"/>
    </source>
</evidence>
<comment type="subcellular location">
    <subcellularLocation>
        <location evidence="1">Mitochondrion</location>
    </subcellularLocation>
</comment>
<dbReference type="OrthoDB" id="5532350at2759"/>
<comment type="function">
    <text evidence="4">Inhibits the enzyme activity of ATPase.</text>
</comment>
<keyword evidence="3" id="KW-0496">Mitochondrion</keyword>
<dbReference type="Proteomes" id="UP000019804">
    <property type="component" value="Unassembled WGS sequence"/>
</dbReference>
<evidence type="ECO:0000313" key="7">
    <source>
        <dbReference type="Proteomes" id="UP000019804"/>
    </source>
</evidence>
<evidence type="ECO:0000256" key="2">
    <source>
        <dbReference type="ARBA" id="ARBA00010901"/>
    </source>
</evidence>
<feature type="coiled-coil region" evidence="5">
    <location>
        <begin position="70"/>
        <end position="97"/>
    </location>
</feature>
<dbReference type="AlphaFoldDB" id="A0A017SSM3"/>
<evidence type="ECO:0000313" key="6">
    <source>
        <dbReference type="EMBL" id="EYE99290.1"/>
    </source>
</evidence>
<comment type="similarity">
    <text evidence="2 4">Belongs to the ATPase inhibitor family.</text>
</comment>
<keyword evidence="5" id="KW-0175">Coiled coil</keyword>
<gene>
    <name evidence="6" type="ORF">EURHEDRAFT_374353</name>
</gene>
<dbReference type="RefSeq" id="XP_040642978.1">
    <property type="nucleotide sequence ID" value="XM_040778630.1"/>
</dbReference>
<evidence type="ECO:0000256" key="1">
    <source>
        <dbReference type="ARBA" id="ARBA00004173"/>
    </source>
</evidence>
<dbReference type="InterPro" id="IPR007648">
    <property type="entry name" value="ATPase_inhibitor_mt"/>
</dbReference>
<dbReference type="HOGENOM" id="CLU_145563_0_0_1"/>